<keyword evidence="1" id="KW-0472">Membrane</keyword>
<accession>A0A1B7MRH8</accession>
<dbReference type="Proteomes" id="UP000092154">
    <property type="component" value="Unassembled WGS sequence"/>
</dbReference>
<dbReference type="AlphaFoldDB" id="A0A1B7MRH8"/>
<evidence type="ECO:0000313" key="3">
    <source>
        <dbReference type="Proteomes" id="UP000092154"/>
    </source>
</evidence>
<organism evidence="2 3">
    <name type="scientific">Rhizopogon vinicolor AM-OR11-026</name>
    <dbReference type="NCBI Taxonomy" id="1314800"/>
    <lineage>
        <taxon>Eukaryota</taxon>
        <taxon>Fungi</taxon>
        <taxon>Dikarya</taxon>
        <taxon>Basidiomycota</taxon>
        <taxon>Agaricomycotina</taxon>
        <taxon>Agaricomycetes</taxon>
        <taxon>Agaricomycetidae</taxon>
        <taxon>Boletales</taxon>
        <taxon>Suillineae</taxon>
        <taxon>Rhizopogonaceae</taxon>
        <taxon>Rhizopogon</taxon>
    </lineage>
</organism>
<feature type="transmembrane region" description="Helical" evidence="1">
    <location>
        <begin position="131"/>
        <end position="148"/>
    </location>
</feature>
<dbReference type="InParanoid" id="A0A1B7MRH8"/>
<sequence>MRTCDVDSSIRHFTRAHSRLHQSQGSQGRQNNPCIRLAALADPPLQKCIVDPKGSLLYAPLTSTFPFPSLPFPSLPFSSFPRVQLEPNPIRIGPIIQVALKVSRFWYSGIAAPLHIMISILEIVACCPQGLGILAFISIPLHIIMSISSRHCRLRIRC</sequence>
<reference evidence="2 3" key="1">
    <citation type="submission" date="2016-06" db="EMBL/GenBank/DDBJ databases">
        <title>Comparative genomics of the ectomycorrhizal sister species Rhizopogon vinicolor and Rhizopogon vesiculosus (Basidiomycota: Boletales) reveals a divergence of the mating type B locus.</title>
        <authorList>
            <consortium name="DOE Joint Genome Institute"/>
            <person name="Mujic A.B."/>
            <person name="Kuo A."/>
            <person name="Tritt A."/>
            <person name="Lipzen A."/>
            <person name="Chen C."/>
            <person name="Johnson J."/>
            <person name="Sharma A."/>
            <person name="Barry K."/>
            <person name="Grigoriev I.V."/>
            <person name="Spatafora J.W."/>
        </authorList>
    </citation>
    <scope>NUCLEOTIDE SEQUENCE [LARGE SCALE GENOMIC DNA]</scope>
    <source>
        <strain evidence="2 3">AM-OR11-026</strain>
    </source>
</reference>
<protein>
    <submittedName>
        <fullName evidence="2">Uncharacterized protein</fullName>
    </submittedName>
</protein>
<gene>
    <name evidence="2" type="ORF">K503DRAFT_391281</name>
</gene>
<evidence type="ECO:0000313" key="2">
    <source>
        <dbReference type="EMBL" id="OAX35193.1"/>
    </source>
</evidence>
<keyword evidence="1" id="KW-1133">Transmembrane helix</keyword>
<keyword evidence="3" id="KW-1185">Reference proteome</keyword>
<feature type="transmembrane region" description="Helical" evidence="1">
    <location>
        <begin position="105"/>
        <end position="125"/>
    </location>
</feature>
<proteinExistence type="predicted"/>
<keyword evidence="1" id="KW-0812">Transmembrane</keyword>
<name>A0A1B7MRH8_9AGAM</name>
<evidence type="ECO:0000256" key="1">
    <source>
        <dbReference type="SAM" id="Phobius"/>
    </source>
</evidence>
<dbReference type="EMBL" id="KV448523">
    <property type="protein sequence ID" value="OAX35193.1"/>
    <property type="molecule type" value="Genomic_DNA"/>
</dbReference>